<evidence type="ECO:0000313" key="2">
    <source>
        <dbReference type="Proteomes" id="UP000036367"/>
    </source>
</evidence>
<reference evidence="1" key="1">
    <citation type="submission" date="2015-05" db="EMBL/GenBank/DDBJ databases">
        <title>Permanent draft genome of Rhodopirellula islandicus K833.</title>
        <authorList>
            <person name="Kizina J."/>
            <person name="Richter M."/>
            <person name="Glockner F.O."/>
            <person name="Harder J."/>
        </authorList>
    </citation>
    <scope>NUCLEOTIDE SEQUENCE [LARGE SCALE GENOMIC DNA]</scope>
    <source>
        <strain evidence="1">K833</strain>
    </source>
</reference>
<gene>
    <name evidence="1" type="ORF">RISK_000988</name>
</gene>
<dbReference type="EMBL" id="LECT01000007">
    <property type="protein sequence ID" value="KLU07187.1"/>
    <property type="molecule type" value="Genomic_DNA"/>
</dbReference>
<proteinExistence type="predicted"/>
<sequence>MRFGNEAGNAKSFGGQGRTMSWNVEIAFATTIEKNCRSIGQNHMSRGGVRLDR</sequence>
<keyword evidence="2" id="KW-1185">Reference proteome</keyword>
<accession>A0A0J1BL08</accession>
<dbReference type="AlphaFoldDB" id="A0A0J1BL08"/>
<name>A0A0J1BL08_RHOIS</name>
<dbReference type="STRING" id="595434.RISK_000988"/>
<evidence type="ECO:0000313" key="1">
    <source>
        <dbReference type="EMBL" id="KLU07187.1"/>
    </source>
</evidence>
<organism evidence="1 2">
    <name type="scientific">Rhodopirellula islandica</name>
    <dbReference type="NCBI Taxonomy" id="595434"/>
    <lineage>
        <taxon>Bacteria</taxon>
        <taxon>Pseudomonadati</taxon>
        <taxon>Planctomycetota</taxon>
        <taxon>Planctomycetia</taxon>
        <taxon>Pirellulales</taxon>
        <taxon>Pirellulaceae</taxon>
        <taxon>Rhodopirellula</taxon>
    </lineage>
</organism>
<comment type="caution">
    <text evidence="1">The sequence shown here is derived from an EMBL/GenBank/DDBJ whole genome shotgun (WGS) entry which is preliminary data.</text>
</comment>
<protein>
    <submittedName>
        <fullName evidence="1">Uncharacterized protein</fullName>
    </submittedName>
</protein>
<dbReference type="Proteomes" id="UP000036367">
    <property type="component" value="Unassembled WGS sequence"/>
</dbReference>